<dbReference type="RefSeq" id="WP_344172673.1">
    <property type="nucleotide sequence ID" value="NZ_BAAARY010000011.1"/>
</dbReference>
<feature type="transmembrane region" description="Helical" evidence="2">
    <location>
        <begin position="27"/>
        <end position="45"/>
    </location>
</feature>
<protein>
    <submittedName>
        <fullName evidence="3">Uncharacterized protein</fullName>
    </submittedName>
</protein>
<feature type="compositionally biased region" description="Basic and acidic residues" evidence="1">
    <location>
        <begin position="436"/>
        <end position="446"/>
    </location>
</feature>
<keyword evidence="2" id="KW-1133">Transmembrane helix</keyword>
<feature type="compositionally biased region" description="Basic and acidic residues" evidence="1">
    <location>
        <begin position="257"/>
        <end position="267"/>
    </location>
</feature>
<name>A0ABN3NM86_9ACTN</name>
<feature type="transmembrane region" description="Helical" evidence="2">
    <location>
        <begin position="57"/>
        <end position="81"/>
    </location>
</feature>
<keyword evidence="2" id="KW-0812">Transmembrane</keyword>
<evidence type="ECO:0000313" key="3">
    <source>
        <dbReference type="EMBL" id="GAA2525997.1"/>
    </source>
</evidence>
<evidence type="ECO:0000256" key="2">
    <source>
        <dbReference type="SAM" id="Phobius"/>
    </source>
</evidence>
<feature type="region of interest" description="Disordered" evidence="1">
    <location>
        <begin position="1"/>
        <end position="20"/>
    </location>
</feature>
<reference evidence="3 4" key="1">
    <citation type="journal article" date="2019" name="Int. J. Syst. Evol. Microbiol.">
        <title>The Global Catalogue of Microorganisms (GCM) 10K type strain sequencing project: providing services to taxonomists for standard genome sequencing and annotation.</title>
        <authorList>
            <consortium name="The Broad Institute Genomics Platform"/>
            <consortium name="The Broad Institute Genome Sequencing Center for Infectious Disease"/>
            <person name="Wu L."/>
            <person name="Ma J."/>
        </authorList>
    </citation>
    <scope>NUCLEOTIDE SEQUENCE [LARGE SCALE GENOMIC DNA]</scope>
    <source>
        <strain evidence="3 4">JCM 3367</strain>
    </source>
</reference>
<organism evidence="3 4">
    <name type="scientific">Pilimelia columellifera subsp. columellifera</name>
    <dbReference type="NCBI Taxonomy" id="706583"/>
    <lineage>
        <taxon>Bacteria</taxon>
        <taxon>Bacillati</taxon>
        <taxon>Actinomycetota</taxon>
        <taxon>Actinomycetes</taxon>
        <taxon>Micromonosporales</taxon>
        <taxon>Micromonosporaceae</taxon>
        <taxon>Pilimelia</taxon>
    </lineage>
</organism>
<keyword evidence="2" id="KW-0472">Membrane</keyword>
<keyword evidence="4" id="KW-1185">Reference proteome</keyword>
<feature type="region of interest" description="Disordered" evidence="1">
    <location>
        <begin position="338"/>
        <end position="446"/>
    </location>
</feature>
<comment type="caution">
    <text evidence="3">The sequence shown here is derived from an EMBL/GenBank/DDBJ whole genome shotgun (WGS) entry which is preliminary data.</text>
</comment>
<dbReference type="Proteomes" id="UP001499978">
    <property type="component" value="Unassembled WGS sequence"/>
</dbReference>
<gene>
    <name evidence="3" type="ORF">GCM10010201_25900</name>
</gene>
<evidence type="ECO:0000313" key="4">
    <source>
        <dbReference type="Proteomes" id="UP001499978"/>
    </source>
</evidence>
<feature type="transmembrane region" description="Helical" evidence="2">
    <location>
        <begin position="102"/>
        <end position="129"/>
    </location>
</feature>
<feature type="region of interest" description="Disordered" evidence="1">
    <location>
        <begin position="232"/>
        <end position="267"/>
    </location>
</feature>
<feature type="transmembrane region" description="Helical" evidence="2">
    <location>
        <begin position="141"/>
        <end position="162"/>
    </location>
</feature>
<dbReference type="EMBL" id="BAAARY010000011">
    <property type="protein sequence ID" value="GAA2525997.1"/>
    <property type="molecule type" value="Genomic_DNA"/>
</dbReference>
<proteinExistence type="predicted"/>
<feature type="transmembrane region" description="Helical" evidence="2">
    <location>
        <begin position="206"/>
        <end position="225"/>
    </location>
</feature>
<accession>A0ABN3NM86</accession>
<evidence type="ECO:0000256" key="1">
    <source>
        <dbReference type="SAM" id="MobiDB-lite"/>
    </source>
</evidence>
<sequence>MAIRERAQQSSGTAPASGRRRMPKASTLLLSATGLVAFWALAALTTPGRVAYTFVFYFMHFYAGVFVLMALTGTIMFGLIATDRIVLDVRLRVWMQIIHRGMGVFAMACLGAHVWTKATGGTITVFNAIVPFTNPGATTNIYLGLGPVTAYLMLLIFWTGIARARFVNMANPRLWRVLHSAAYLAWPLALMHGLGAGRRPADWVTYSYLLCVVGVTVALFLRLATSRKKRQEGGRMAQTTMATEAAGGQARTITVGSERERAAAEREVNPLAARWESSAQSWDTDTFAVISDIDDAEQDQPEAPEIPERTWIEETPRERAPMAYALPAAPAVYYEDEPPARRSADYVPRRAARDELPRGRHSLDDRGGYPARATGRYSVASSAAYEPRYESRYGDVAPDDTPTLVDLSTRRAMRDSGRGRSQPGRRAVEDQYADEPYYRPRWREAQ</sequence>
<feature type="compositionally biased region" description="Basic and acidic residues" evidence="1">
    <location>
        <begin position="338"/>
        <end position="367"/>
    </location>
</feature>
<feature type="compositionally biased region" description="Basic and acidic residues" evidence="1">
    <location>
        <begin position="408"/>
        <end position="418"/>
    </location>
</feature>
<feature type="transmembrane region" description="Helical" evidence="2">
    <location>
        <begin position="174"/>
        <end position="194"/>
    </location>
</feature>